<reference evidence="8" key="1">
    <citation type="submission" date="2016-10" db="EMBL/GenBank/DDBJ databases">
        <authorList>
            <person name="Varghese N."/>
            <person name="Submissions S."/>
        </authorList>
    </citation>
    <scope>NUCLEOTIDE SEQUENCE [LARGE SCALE GENOMIC DNA]</scope>
    <source>
        <strain evidence="8">NLAE-zl-G277</strain>
    </source>
</reference>
<name>A0A1I0ILJ1_9FIRM</name>
<evidence type="ECO:0000256" key="1">
    <source>
        <dbReference type="ARBA" id="ARBA00004141"/>
    </source>
</evidence>
<organism evidence="7 8">
    <name type="scientific">Enterocloster lavalensis</name>
    <dbReference type="NCBI Taxonomy" id="460384"/>
    <lineage>
        <taxon>Bacteria</taxon>
        <taxon>Bacillati</taxon>
        <taxon>Bacillota</taxon>
        <taxon>Clostridia</taxon>
        <taxon>Lachnospirales</taxon>
        <taxon>Lachnospiraceae</taxon>
        <taxon>Enterocloster</taxon>
    </lineage>
</organism>
<dbReference type="STRING" id="460384.SAMN05216313_12245"/>
<dbReference type="AlphaFoldDB" id="A0A1I0ILJ1"/>
<feature type="domain" description="O-antigen ligase-related" evidence="6">
    <location>
        <begin position="323"/>
        <end position="474"/>
    </location>
</feature>
<sequence length="538" mass="60214">MKKTDTGIPDCAVTGMDRNLYTAWQAINSGMAGSFSVVILAVFPLVYRDYYFDILNYKTEFYYKSVLIFAAVFVLVNAVIAFLAAYLNRGAVRLGGPRLKAADWAMLAFVSTAILSTIQSDYAEAALWGGEGRFSGLILIAAYGFTYFAISRNLKLRQWYLDLFLGAGMLACIMGILQYFKMDPLGFKRQMDPVQYPMFTSTIGNINTYTSYIAMVVGMSAVLFYLERGRVRKIWYLFSFIISLFALITGISDNAYLALLALLAIFPFYGFKTVKGVRDYCLMVAVLCSEFWLIDWIIRTWPGSTLEISGLFQVISGFPGLAYIAAGLWILCAGLYLTPHRLLPEHFLRGKYGGRRWIWALVLGVALLGASVALYDVNVLGNGERYGGLAAYLRINDDWGTHRWYNWRIGMESFRQFPLIHKLFGSGPDTYGIITINGYYDEMVNRYGEIFDNAHNEYLQYLVTMGAVGLAAYVSLLVLAVREMIRNAKEKPYVMAIVFAVICYGAQAAVNISVPIVTPVMMTLLMMGVSPGSGRKRA</sequence>
<feature type="transmembrane region" description="Helical" evidence="5">
    <location>
        <begin position="280"/>
        <end position="298"/>
    </location>
</feature>
<comment type="subcellular location">
    <subcellularLocation>
        <location evidence="1">Membrane</location>
        <topology evidence="1">Multi-pass membrane protein</topology>
    </subcellularLocation>
</comment>
<dbReference type="PANTHER" id="PTHR37422:SF13">
    <property type="entry name" value="LIPOPOLYSACCHARIDE BIOSYNTHESIS PROTEIN PA4999-RELATED"/>
    <property type="match status" value="1"/>
</dbReference>
<evidence type="ECO:0000256" key="3">
    <source>
        <dbReference type="ARBA" id="ARBA00022989"/>
    </source>
</evidence>
<feature type="transmembrane region" description="Helical" evidence="5">
    <location>
        <begin position="310"/>
        <end position="337"/>
    </location>
</feature>
<protein>
    <submittedName>
        <fullName evidence="7">O-antigen ligase</fullName>
    </submittedName>
</protein>
<feature type="transmembrane region" description="Helical" evidence="5">
    <location>
        <begin position="67"/>
        <end position="87"/>
    </location>
</feature>
<dbReference type="Proteomes" id="UP000198508">
    <property type="component" value="Unassembled WGS sequence"/>
</dbReference>
<feature type="transmembrane region" description="Helical" evidence="5">
    <location>
        <begin position="493"/>
        <end position="510"/>
    </location>
</feature>
<evidence type="ECO:0000256" key="2">
    <source>
        <dbReference type="ARBA" id="ARBA00022692"/>
    </source>
</evidence>
<feature type="transmembrane region" description="Helical" evidence="5">
    <location>
        <begin position="99"/>
        <end position="120"/>
    </location>
</feature>
<dbReference type="GeneID" id="93277754"/>
<feature type="transmembrane region" description="Helical" evidence="5">
    <location>
        <begin position="159"/>
        <end position="180"/>
    </location>
</feature>
<evidence type="ECO:0000313" key="7">
    <source>
        <dbReference type="EMBL" id="SET97943.1"/>
    </source>
</evidence>
<keyword evidence="4 5" id="KW-0472">Membrane</keyword>
<dbReference type="PANTHER" id="PTHR37422">
    <property type="entry name" value="TEICHURONIC ACID BIOSYNTHESIS PROTEIN TUAE"/>
    <property type="match status" value="1"/>
</dbReference>
<feature type="transmembrane region" description="Helical" evidence="5">
    <location>
        <begin position="233"/>
        <end position="249"/>
    </location>
</feature>
<evidence type="ECO:0000256" key="4">
    <source>
        <dbReference type="ARBA" id="ARBA00023136"/>
    </source>
</evidence>
<feature type="transmembrane region" description="Helical" evidence="5">
    <location>
        <begin position="255"/>
        <end position="271"/>
    </location>
</feature>
<dbReference type="GO" id="GO:0016874">
    <property type="term" value="F:ligase activity"/>
    <property type="evidence" value="ECO:0007669"/>
    <property type="project" value="UniProtKB-KW"/>
</dbReference>
<evidence type="ECO:0000313" key="8">
    <source>
        <dbReference type="Proteomes" id="UP000198508"/>
    </source>
</evidence>
<dbReference type="InterPro" id="IPR051533">
    <property type="entry name" value="WaaL-like"/>
</dbReference>
<keyword evidence="7" id="KW-0436">Ligase</keyword>
<accession>A0A1I0ILJ1</accession>
<keyword evidence="8" id="KW-1185">Reference proteome</keyword>
<feature type="transmembrane region" description="Helical" evidence="5">
    <location>
        <begin position="26"/>
        <end position="47"/>
    </location>
</feature>
<keyword evidence="2 5" id="KW-0812">Transmembrane</keyword>
<evidence type="ECO:0000259" key="6">
    <source>
        <dbReference type="Pfam" id="PF04932"/>
    </source>
</evidence>
<gene>
    <name evidence="7" type="ORF">SAMN05216313_12245</name>
</gene>
<feature type="transmembrane region" description="Helical" evidence="5">
    <location>
        <begin position="206"/>
        <end position="226"/>
    </location>
</feature>
<feature type="transmembrane region" description="Helical" evidence="5">
    <location>
        <begin position="132"/>
        <end position="150"/>
    </location>
</feature>
<feature type="transmembrane region" description="Helical" evidence="5">
    <location>
        <begin position="458"/>
        <end position="481"/>
    </location>
</feature>
<dbReference type="InterPro" id="IPR007016">
    <property type="entry name" value="O-antigen_ligase-rel_domated"/>
</dbReference>
<keyword evidence="3 5" id="KW-1133">Transmembrane helix</keyword>
<evidence type="ECO:0000256" key="5">
    <source>
        <dbReference type="SAM" id="Phobius"/>
    </source>
</evidence>
<dbReference type="EMBL" id="FOIM01000022">
    <property type="protein sequence ID" value="SET97943.1"/>
    <property type="molecule type" value="Genomic_DNA"/>
</dbReference>
<proteinExistence type="predicted"/>
<dbReference type="RefSeq" id="WP_242956410.1">
    <property type="nucleotide sequence ID" value="NZ_FOIM01000022.1"/>
</dbReference>
<dbReference type="GO" id="GO:0016020">
    <property type="term" value="C:membrane"/>
    <property type="evidence" value="ECO:0007669"/>
    <property type="project" value="UniProtKB-SubCell"/>
</dbReference>
<feature type="transmembrane region" description="Helical" evidence="5">
    <location>
        <begin position="357"/>
        <end position="375"/>
    </location>
</feature>
<dbReference type="Pfam" id="PF04932">
    <property type="entry name" value="Wzy_C"/>
    <property type="match status" value="1"/>
</dbReference>